<reference evidence="2 3" key="1">
    <citation type="submission" date="2018-10" db="EMBL/GenBank/DDBJ databases">
        <title>Sequencing the genomes of 1000 actinobacteria strains.</title>
        <authorList>
            <person name="Klenk H.-P."/>
        </authorList>
    </citation>
    <scope>NUCLEOTIDE SEQUENCE [LARGE SCALE GENOMIC DNA]</scope>
    <source>
        <strain evidence="2 3">DSM 43911</strain>
    </source>
</reference>
<dbReference type="InterPro" id="IPR052555">
    <property type="entry name" value="dCTP_Pyrophosphatase"/>
</dbReference>
<dbReference type="Proteomes" id="UP000272729">
    <property type="component" value="Unassembled WGS sequence"/>
</dbReference>
<dbReference type="PANTHER" id="PTHR46523:SF1">
    <property type="entry name" value="DCTP PYROPHOSPHATASE 1"/>
    <property type="match status" value="1"/>
</dbReference>
<proteinExistence type="predicted"/>
<keyword evidence="2" id="KW-0378">Hydrolase</keyword>
<dbReference type="Gene3D" id="1.10.287.1080">
    <property type="entry name" value="MazG-like"/>
    <property type="match status" value="1"/>
</dbReference>
<organism evidence="2 3">
    <name type="scientific">Saccharothrix variisporea</name>
    <dbReference type="NCBI Taxonomy" id="543527"/>
    <lineage>
        <taxon>Bacteria</taxon>
        <taxon>Bacillati</taxon>
        <taxon>Actinomycetota</taxon>
        <taxon>Actinomycetes</taxon>
        <taxon>Pseudonocardiales</taxon>
        <taxon>Pseudonocardiaceae</taxon>
        <taxon>Saccharothrix</taxon>
    </lineage>
</organism>
<feature type="domain" description="NTP pyrophosphohydrolase MazG-like" evidence="1">
    <location>
        <begin position="38"/>
        <end position="100"/>
    </location>
</feature>
<dbReference type="InterPro" id="IPR004518">
    <property type="entry name" value="MazG-like_dom"/>
</dbReference>
<evidence type="ECO:0000259" key="1">
    <source>
        <dbReference type="Pfam" id="PF03819"/>
    </source>
</evidence>
<dbReference type="AlphaFoldDB" id="A0A495XDU3"/>
<accession>A0A495XDU3</accession>
<dbReference type="Pfam" id="PF03819">
    <property type="entry name" value="MazG"/>
    <property type="match status" value="1"/>
</dbReference>
<dbReference type="EMBL" id="RBXR01000001">
    <property type="protein sequence ID" value="RKT72430.1"/>
    <property type="molecule type" value="Genomic_DNA"/>
</dbReference>
<dbReference type="SUPFAM" id="SSF101386">
    <property type="entry name" value="all-alpha NTP pyrophosphatases"/>
    <property type="match status" value="1"/>
</dbReference>
<sequence>MELSELVALQQKFDENHSLAFDWSQPITDGDPRTLVHIALALAGEVGELANVVKKYDRGDIPFDDTLKLLPDELADIFIYLIKLSYQTGIDLESAFLNKLDVNEKRFANALKQTEAPHTTCQ</sequence>
<dbReference type="GO" id="GO:0047840">
    <property type="term" value="F:dCTP diphosphatase activity"/>
    <property type="evidence" value="ECO:0007669"/>
    <property type="project" value="TreeGrafter"/>
</dbReference>
<name>A0A495XDU3_9PSEU</name>
<dbReference type="GO" id="GO:0005829">
    <property type="term" value="C:cytosol"/>
    <property type="evidence" value="ECO:0007669"/>
    <property type="project" value="TreeGrafter"/>
</dbReference>
<evidence type="ECO:0000313" key="2">
    <source>
        <dbReference type="EMBL" id="RKT72430.1"/>
    </source>
</evidence>
<dbReference type="GO" id="GO:0006253">
    <property type="term" value="P:dCTP catabolic process"/>
    <property type="evidence" value="ECO:0007669"/>
    <property type="project" value="TreeGrafter"/>
</dbReference>
<comment type="caution">
    <text evidence="2">The sequence shown here is derived from an EMBL/GenBank/DDBJ whole genome shotgun (WGS) entry which is preliminary data.</text>
</comment>
<keyword evidence="3" id="KW-1185">Reference proteome</keyword>
<dbReference type="PANTHER" id="PTHR46523">
    <property type="entry name" value="DCTP PYROPHOSPHATASE 1"/>
    <property type="match status" value="1"/>
</dbReference>
<gene>
    <name evidence="2" type="ORF">DFJ66_5741</name>
</gene>
<dbReference type="GO" id="GO:0042262">
    <property type="term" value="P:DNA protection"/>
    <property type="evidence" value="ECO:0007669"/>
    <property type="project" value="TreeGrafter"/>
</dbReference>
<evidence type="ECO:0000313" key="3">
    <source>
        <dbReference type="Proteomes" id="UP000272729"/>
    </source>
</evidence>
<dbReference type="RefSeq" id="WP_170199704.1">
    <property type="nucleotide sequence ID" value="NZ_JBIUBA010000053.1"/>
</dbReference>
<protein>
    <submittedName>
        <fullName evidence="2">MazG-like nucleotide pyrophosphohydrolase family protein</fullName>
    </submittedName>
</protein>